<dbReference type="AlphaFoldDB" id="A0A4Y2KZH6"/>
<accession>A0A4Y2KZH6</accession>
<dbReference type="Proteomes" id="UP000499080">
    <property type="component" value="Unassembled WGS sequence"/>
</dbReference>
<evidence type="ECO:0000313" key="1">
    <source>
        <dbReference type="EMBL" id="GBN06766.1"/>
    </source>
</evidence>
<protein>
    <submittedName>
        <fullName evidence="1">Uncharacterized protein</fullName>
    </submittedName>
</protein>
<proteinExistence type="predicted"/>
<reference evidence="1 2" key="1">
    <citation type="journal article" date="2019" name="Sci. Rep.">
        <title>Orb-weaving spider Araneus ventricosus genome elucidates the spidroin gene catalogue.</title>
        <authorList>
            <person name="Kono N."/>
            <person name="Nakamura H."/>
            <person name="Ohtoshi R."/>
            <person name="Moran D.A.P."/>
            <person name="Shinohara A."/>
            <person name="Yoshida Y."/>
            <person name="Fujiwara M."/>
            <person name="Mori M."/>
            <person name="Tomita M."/>
            <person name="Arakawa K."/>
        </authorList>
    </citation>
    <scope>NUCLEOTIDE SEQUENCE [LARGE SCALE GENOMIC DNA]</scope>
</reference>
<feature type="non-terminal residue" evidence="1">
    <location>
        <position position="1"/>
    </location>
</feature>
<evidence type="ECO:0000313" key="2">
    <source>
        <dbReference type="Proteomes" id="UP000499080"/>
    </source>
</evidence>
<dbReference type="EMBL" id="BGPR01116351">
    <property type="protein sequence ID" value="GBN06766.1"/>
    <property type="molecule type" value="Genomic_DNA"/>
</dbReference>
<gene>
    <name evidence="1" type="ORF">AVEN_91378_1</name>
</gene>
<sequence>YKPVKLAYELFEPRCGSDDRLSPLIILHGITSSKEVTWGDLPQTFADQTKRKRYRDDSSTFEIPYFVAKFVAKVRDSDVAAVGHPILTPVNLSSQP</sequence>
<keyword evidence="2" id="KW-1185">Reference proteome</keyword>
<comment type="caution">
    <text evidence="1">The sequence shown here is derived from an EMBL/GenBank/DDBJ whole genome shotgun (WGS) entry which is preliminary data.</text>
</comment>
<organism evidence="1 2">
    <name type="scientific">Araneus ventricosus</name>
    <name type="common">Orbweaver spider</name>
    <name type="synonym">Epeira ventricosa</name>
    <dbReference type="NCBI Taxonomy" id="182803"/>
    <lineage>
        <taxon>Eukaryota</taxon>
        <taxon>Metazoa</taxon>
        <taxon>Ecdysozoa</taxon>
        <taxon>Arthropoda</taxon>
        <taxon>Chelicerata</taxon>
        <taxon>Arachnida</taxon>
        <taxon>Araneae</taxon>
        <taxon>Araneomorphae</taxon>
        <taxon>Entelegynae</taxon>
        <taxon>Araneoidea</taxon>
        <taxon>Araneidae</taxon>
        <taxon>Araneus</taxon>
    </lineage>
</organism>
<name>A0A4Y2KZH6_ARAVE</name>